<reference evidence="2" key="2">
    <citation type="submission" date="2023-06" db="EMBL/GenBank/DDBJ databases">
        <authorList>
            <person name="Ma L."/>
            <person name="Liu K.-W."/>
            <person name="Li Z."/>
            <person name="Hsiao Y.-Y."/>
            <person name="Qi Y."/>
            <person name="Fu T."/>
            <person name="Tang G."/>
            <person name="Zhang D."/>
            <person name="Sun W.-H."/>
            <person name="Liu D.-K."/>
            <person name="Li Y."/>
            <person name="Chen G.-Z."/>
            <person name="Liu X.-D."/>
            <person name="Liao X.-Y."/>
            <person name="Jiang Y.-T."/>
            <person name="Yu X."/>
            <person name="Hao Y."/>
            <person name="Huang J."/>
            <person name="Zhao X.-W."/>
            <person name="Ke S."/>
            <person name="Chen Y.-Y."/>
            <person name="Wu W.-L."/>
            <person name="Hsu J.-L."/>
            <person name="Lin Y.-F."/>
            <person name="Huang M.-D."/>
            <person name="Li C.-Y."/>
            <person name="Huang L."/>
            <person name="Wang Z.-W."/>
            <person name="Zhao X."/>
            <person name="Zhong W.-Y."/>
            <person name="Peng D.-H."/>
            <person name="Ahmad S."/>
            <person name="Lan S."/>
            <person name="Zhang J.-S."/>
            <person name="Tsai W.-C."/>
            <person name="Van De Peer Y."/>
            <person name="Liu Z.-J."/>
        </authorList>
    </citation>
    <scope>NUCLEOTIDE SEQUENCE</scope>
    <source>
        <strain evidence="2">SCP</strain>
        <tissue evidence="2">Leaves</tissue>
    </source>
</reference>
<dbReference type="PANTHER" id="PTHR33116">
    <property type="entry name" value="REVERSE TRANSCRIPTASE ZINC-BINDING DOMAIN-CONTAINING PROTEIN-RELATED-RELATED"/>
    <property type="match status" value="1"/>
</dbReference>
<dbReference type="Proteomes" id="UP001179952">
    <property type="component" value="Unassembled WGS sequence"/>
</dbReference>
<keyword evidence="1" id="KW-0472">Membrane</keyword>
<accession>A0AAV9BH34</accession>
<name>A0AAV9BH34_ACOGR</name>
<gene>
    <name evidence="2" type="ORF">QJS04_geneDACA011732</name>
</gene>
<dbReference type="EMBL" id="JAUJYN010000003">
    <property type="protein sequence ID" value="KAK1275616.1"/>
    <property type="molecule type" value="Genomic_DNA"/>
</dbReference>
<evidence type="ECO:0000256" key="1">
    <source>
        <dbReference type="SAM" id="Phobius"/>
    </source>
</evidence>
<keyword evidence="1" id="KW-0812">Transmembrane</keyword>
<keyword evidence="3" id="KW-1185">Reference proteome</keyword>
<reference evidence="2" key="1">
    <citation type="journal article" date="2023" name="Nat. Commun.">
        <title>Diploid and tetraploid genomes of Acorus and the evolution of monocots.</title>
        <authorList>
            <person name="Ma L."/>
            <person name="Liu K.W."/>
            <person name="Li Z."/>
            <person name="Hsiao Y.Y."/>
            <person name="Qi Y."/>
            <person name="Fu T."/>
            <person name="Tang G.D."/>
            <person name="Zhang D."/>
            <person name="Sun W.H."/>
            <person name="Liu D.K."/>
            <person name="Li Y."/>
            <person name="Chen G.Z."/>
            <person name="Liu X.D."/>
            <person name="Liao X.Y."/>
            <person name="Jiang Y.T."/>
            <person name="Yu X."/>
            <person name="Hao Y."/>
            <person name="Huang J."/>
            <person name="Zhao X.W."/>
            <person name="Ke S."/>
            <person name="Chen Y.Y."/>
            <person name="Wu W.L."/>
            <person name="Hsu J.L."/>
            <person name="Lin Y.F."/>
            <person name="Huang M.D."/>
            <person name="Li C.Y."/>
            <person name="Huang L."/>
            <person name="Wang Z.W."/>
            <person name="Zhao X."/>
            <person name="Zhong W.Y."/>
            <person name="Peng D.H."/>
            <person name="Ahmad S."/>
            <person name="Lan S."/>
            <person name="Zhang J.S."/>
            <person name="Tsai W.C."/>
            <person name="Van de Peer Y."/>
            <person name="Liu Z.J."/>
        </authorList>
    </citation>
    <scope>NUCLEOTIDE SEQUENCE</scope>
    <source>
        <strain evidence="2">SCP</strain>
    </source>
</reference>
<protein>
    <submittedName>
        <fullName evidence="2">Uncharacterized protein</fullName>
    </submittedName>
</protein>
<evidence type="ECO:0000313" key="2">
    <source>
        <dbReference type="EMBL" id="KAK1275616.1"/>
    </source>
</evidence>
<organism evidence="2 3">
    <name type="scientific">Acorus gramineus</name>
    <name type="common">Dwarf sweet flag</name>
    <dbReference type="NCBI Taxonomy" id="55184"/>
    <lineage>
        <taxon>Eukaryota</taxon>
        <taxon>Viridiplantae</taxon>
        <taxon>Streptophyta</taxon>
        <taxon>Embryophyta</taxon>
        <taxon>Tracheophyta</taxon>
        <taxon>Spermatophyta</taxon>
        <taxon>Magnoliopsida</taxon>
        <taxon>Liliopsida</taxon>
        <taxon>Acoraceae</taxon>
        <taxon>Acorus</taxon>
    </lineage>
</organism>
<feature type="transmembrane region" description="Helical" evidence="1">
    <location>
        <begin position="68"/>
        <end position="93"/>
    </location>
</feature>
<proteinExistence type="predicted"/>
<sequence length="103" mass="11536">MLQINVSQAKVLQLAGLAGCAVQSFPTRLLGLPLVCGRMKKMDWDPLVELFQRRLVGWKGRFLSYRGWGGLILLQAVLTSLPLFFLSVFRILAGVFDRIDRSG</sequence>
<evidence type="ECO:0000313" key="3">
    <source>
        <dbReference type="Proteomes" id="UP001179952"/>
    </source>
</evidence>
<comment type="caution">
    <text evidence="2">The sequence shown here is derived from an EMBL/GenBank/DDBJ whole genome shotgun (WGS) entry which is preliminary data.</text>
</comment>
<dbReference type="AlphaFoldDB" id="A0AAV9BH34"/>
<dbReference type="PANTHER" id="PTHR33116:SF87">
    <property type="entry name" value="OS01G0158850 PROTEIN"/>
    <property type="match status" value="1"/>
</dbReference>
<keyword evidence="1" id="KW-1133">Transmembrane helix</keyword>